<dbReference type="EMBL" id="JARKIE010000074">
    <property type="protein sequence ID" value="KAJ7689106.1"/>
    <property type="molecule type" value="Genomic_DNA"/>
</dbReference>
<evidence type="ECO:0000313" key="1">
    <source>
        <dbReference type="EMBL" id="KAJ7689106.1"/>
    </source>
</evidence>
<protein>
    <submittedName>
        <fullName evidence="1">Uncharacterized protein</fullName>
    </submittedName>
</protein>
<organism evidence="1 2">
    <name type="scientific">Mycena rosella</name>
    <name type="common">Pink bonnet</name>
    <name type="synonym">Agaricus rosellus</name>
    <dbReference type="NCBI Taxonomy" id="1033263"/>
    <lineage>
        <taxon>Eukaryota</taxon>
        <taxon>Fungi</taxon>
        <taxon>Dikarya</taxon>
        <taxon>Basidiomycota</taxon>
        <taxon>Agaricomycotina</taxon>
        <taxon>Agaricomycetes</taxon>
        <taxon>Agaricomycetidae</taxon>
        <taxon>Agaricales</taxon>
        <taxon>Marasmiineae</taxon>
        <taxon>Mycenaceae</taxon>
        <taxon>Mycena</taxon>
    </lineage>
</organism>
<accession>A0AAD7DDN6</accession>
<sequence>PFASKAEWELASFLARSSMTMKDVNDFLALQMVHLSILQFYNCLPISFKSAKELRARIEILPSGPQWQSQIITYDGFPTKSSIVLYYRDPLQCLPFLLQNLLVKAHLELIPKKNFRNGKHFFGEWITGDGAWEIQVIFLPRKRNYHWLKMV</sequence>
<name>A0AAD7DDN6_MYCRO</name>
<gene>
    <name evidence="1" type="ORF">B0H17DRAFT_937647</name>
</gene>
<dbReference type="Proteomes" id="UP001221757">
    <property type="component" value="Unassembled WGS sequence"/>
</dbReference>
<dbReference type="AlphaFoldDB" id="A0AAD7DDN6"/>
<keyword evidence="2" id="KW-1185">Reference proteome</keyword>
<reference evidence="1" key="1">
    <citation type="submission" date="2023-03" db="EMBL/GenBank/DDBJ databases">
        <title>Massive genome expansion in bonnet fungi (Mycena s.s.) driven by repeated elements and novel gene families across ecological guilds.</title>
        <authorList>
            <consortium name="Lawrence Berkeley National Laboratory"/>
            <person name="Harder C.B."/>
            <person name="Miyauchi S."/>
            <person name="Viragh M."/>
            <person name="Kuo A."/>
            <person name="Thoen E."/>
            <person name="Andreopoulos B."/>
            <person name="Lu D."/>
            <person name="Skrede I."/>
            <person name="Drula E."/>
            <person name="Henrissat B."/>
            <person name="Morin E."/>
            <person name="Kohler A."/>
            <person name="Barry K."/>
            <person name="LaButti K."/>
            <person name="Morin E."/>
            <person name="Salamov A."/>
            <person name="Lipzen A."/>
            <person name="Mereny Z."/>
            <person name="Hegedus B."/>
            <person name="Baldrian P."/>
            <person name="Stursova M."/>
            <person name="Weitz H."/>
            <person name="Taylor A."/>
            <person name="Grigoriev I.V."/>
            <person name="Nagy L.G."/>
            <person name="Martin F."/>
            <person name="Kauserud H."/>
        </authorList>
    </citation>
    <scope>NUCLEOTIDE SEQUENCE</scope>
    <source>
        <strain evidence="1">CBHHK067</strain>
    </source>
</reference>
<comment type="caution">
    <text evidence="1">The sequence shown here is derived from an EMBL/GenBank/DDBJ whole genome shotgun (WGS) entry which is preliminary data.</text>
</comment>
<proteinExistence type="predicted"/>
<dbReference type="InterPro" id="IPR041078">
    <property type="entry name" value="Plavaka"/>
</dbReference>
<feature type="non-terminal residue" evidence="1">
    <location>
        <position position="151"/>
    </location>
</feature>
<evidence type="ECO:0000313" key="2">
    <source>
        <dbReference type="Proteomes" id="UP001221757"/>
    </source>
</evidence>
<dbReference type="Pfam" id="PF18759">
    <property type="entry name" value="Plavaka"/>
    <property type="match status" value="1"/>
</dbReference>